<dbReference type="Proteomes" id="UP000105007">
    <property type="component" value="Segment"/>
</dbReference>
<dbReference type="GeneID" id="25392245"/>
<dbReference type="RefSeq" id="YP_009162450.1">
    <property type="nucleotide sequence ID" value="NC_027707.1"/>
</dbReference>
<evidence type="ECO:0000313" key="2">
    <source>
        <dbReference type="Proteomes" id="UP000105007"/>
    </source>
</evidence>
<organism evidence="1 2">
    <name type="scientific">Salmon gill poxvirus</name>
    <dbReference type="NCBI Taxonomy" id="1680908"/>
    <lineage>
        <taxon>Viruses</taxon>
        <taxon>Varidnaviria</taxon>
        <taxon>Bamfordvirae</taxon>
        <taxon>Nucleocytoviricota</taxon>
        <taxon>Pokkesviricetes</taxon>
        <taxon>Chitovirales</taxon>
        <taxon>Poxviridae</taxon>
        <taxon>Chordopoxvirinae</taxon>
        <taxon>Salmonpoxvirus</taxon>
        <taxon>Salmonpoxvirus gillpox</taxon>
        <taxon>Salmon gillpox virus</taxon>
    </lineage>
</organism>
<name>A0A0H4Y1B2_9POXV</name>
<keyword evidence="2" id="KW-1185">Reference proteome</keyword>
<gene>
    <name evidence="1" type="ORF">SGPV078</name>
</gene>
<proteinExistence type="predicted"/>
<accession>A0A0H4Y1B2</accession>
<evidence type="ECO:0000313" key="1">
    <source>
        <dbReference type="EMBL" id="AKR04202.1"/>
    </source>
</evidence>
<protein>
    <submittedName>
        <fullName evidence="1">Uncharacterized protein</fullName>
    </submittedName>
</protein>
<reference evidence="1 2" key="1">
    <citation type="journal article" date="2015" name="J. Virol.">
        <title>Salmon gill poxvirus, the deepest representative of the Chordopoxvirinae.</title>
        <authorList>
            <person name="Gjessing M.C."/>
            <person name="Yutin N."/>
            <person name="Tengs T."/>
            <person name="Senkevich T."/>
            <person name="Koonin E.V."/>
            <person name="Ronning H.P."/>
            <person name="Alarson M."/>
            <person name="Ylving S."/>
            <person name="Lie K.-I."/>
            <person name="Saure B."/>
            <person name="Tran L."/>
            <person name="Moss B."/>
            <person name="Dale O.B."/>
        </authorList>
    </citation>
    <scope>NUCLEOTIDE SEQUENCE [LARGE SCALE GENOMIC DNA]</scope>
    <source>
        <strain evidence="1">2012-04-F277-L3G</strain>
    </source>
</reference>
<sequence>MDNTVKVKKCYLWCEQMDQDTDDIESVWNDDSVKKMQKLLQNKFKSIDKDHDVLPDAFKYVCSGNPGDTTLQMIESLNDSFTGKEPTTQLLKMYNSGMWMFISWLYPHHNFMCVFGFRTANDPSVSVWDEETIYTRPRVRRYMSKRLELNYTDQPNFNRLITFIKLPNIKHDDAEEFSSDEDLDQFISEYNDNMRSFMEKVNQDTEDKV</sequence>
<dbReference type="KEGG" id="vg:25392245"/>
<dbReference type="EMBL" id="KT159937">
    <property type="protein sequence ID" value="AKR04202.1"/>
    <property type="molecule type" value="Genomic_DNA"/>
</dbReference>